<evidence type="ECO:0000313" key="5">
    <source>
        <dbReference type="Proteomes" id="UP000433883"/>
    </source>
</evidence>
<name>A0A8H3UF79_VENIN</name>
<dbReference type="OrthoDB" id="405906at2759"/>
<reference evidence="4 5" key="1">
    <citation type="submission" date="2019-11" db="EMBL/GenBank/DDBJ databases">
        <title>Venturia inaequalis Genome Resource.</title>
        <authorList>
            <person name="Lichtner F.J."/>
        </authorList>
    </citation>
    <scope>NUCLEOTIDE SEQUENCE [LARGE SCALE GENOMIC DNA]</scope>
    <source>
        <strain evidence="4">Bline_iso_100314</strain>
    </source>
</reference>
<keyword evidence="2" id="KW-0812">Transmembrane</keyword>
<protein>
    <recommendedName>
        <fullName evidence="3">DUF7703 domain-containing protein</fullName>
    </recommendedName>
</protein>
<dbReference type="Proteomes" id="UP000433883">
    <property type="component" value="Unassembled WGS sequence"/>
</dbReference>
<keyword evidence="2" id="KW-0472">Membrane</keyword>
<comment type="caution">
    <text evidence="4">The sequence shown here is derived from an EMBL/GenBank/DDBJ whole genome shotgun (WGS) entry which is preliminary data.</text>
</comment>
<feature type="transmembrane region" description="Helical" evidence="2">
    <location>
        <begin position="213"/>
        <end position="235"/>
    </location>
</feature>
<feature type="transmembrane region" description="Helical" evidence="2">
    <location>
        <begin position="74"/>
        <end position="93"/>
    </location>
</feature>
<gene>
    <name evidence="4" type="ORF">BLS_005998</name>
</gene>
<feature type="region of interest" description="Disordered" evidence="1">
    <location>
        <begin position="328"/>
        <end position="349"/>
    </location>
</feature>
<sequence>MTDYSYGPEHCRYVPLKSYSWSTIVLPAKNSNECLLPWNPAVYSLIAACHAAAVVMAFEINLQLLSTFKRWTTLYFWSLLVASWGVILLTVSFDLTFFDQQPGGAQVLTGIGWVAMVTGFSMILYSRLHLVLYNRKHLRILLAMILLDAFLFHLPVIVSDYVKGEKGTKLYWVVSKMEIVFCAQEFFLSTLYTYLYWKLFRDETSKKEMQTTFYLLIAAQLVILCTDVVLSALLYTSTFIPRMMILPLTSALKIRIELLVLNRLAGFGQHNESITRDLLEAPSTGAVASSSPPDDKTAIVQVEERWERRQEVSIWNADGPACPEIIRPAEVSRGPARGSVAHSDRDSIDDLERQYLGRYEYEKSG</sequence>
<feature type="transmembrane region" description="Helical" evidence="2">
    <location>
        <begin position="138"/>
        <end position="158"/>
    </location>
</feature>
<feature type="transmembrane region" description="Helical" evidence="2">
    <location>
        <begin position="41"/>
        <end position="62"/>
    </location>
</feature>
<organism evidence="4 5">
    <name type="scientific">Venturia inaequalis</name>
    <name type="common">Apple scab fungus</name>
    <dbReference type="NCBI Taxonomy" id="5025"/>
    <lineage>
        <taxon>Eukaryota</taxon>
        <taxon>Fungi</taxon>
        <taxon>Dikarya</taxon>
        <taxon>Ascomycota</taxon>
        <taxon>Pezizomycotina</taxon>
        <taxon>Dothideomycetes</taxon>
        <taxon>Pleosporomycetidae</taxon>
        <taxon>Venturiales</taxon>
        <taxon>Venturiaceae</taxon>
        <taxon>Venturia</taxon>
    </lineage>
</organism>
<feature type="domain" description="DUF7703" evidence="3">
    <location>
        <begin position="47"/>
        <end position="269"/>
    </location>
</feature>
<dbReference type="PANTHER" id="PTHR37013:SF4">
    <property type="entry name" value="INTEGRAL MEMBRANE PROTEIN"/>
    <property type="match status" value="1"/>
</dbReference>
<accession>A0A8H3UF79</accession>
<evidence type="ECO:0000256" key="2">
    <source>
        <dbReference type="SAM" id="Phobius"/>
    </source>
</evidence>
<keyword evidence="2" id="KW-1133">Transmembrane helix</keyword>
<dbReference type="Pfam" id="PF24802">
    <property type="entry name" value="DUF7703"/>
    <property type="match status" value="1"/>
</dbReference>
<evidence type="ECO:0000313" key="4">
    <source>
        <dbReference type="EMBL" id="KAE9968148.1"/>
    </source>
</evidence>
<proteinExistence type="predicted"/>
<dbReference type="InterPro" id="IPR056120">
    <property type="entry name" value="DUF7703"/>
</dbReference>
<dbReference type="PANTHER" id="PTHR37013">
    <property type="entry name" value="INTEGRAL MEMBRANE PROTEIN (AFU_ORTHOLOGUE AFUA_1G05950)-RELATED"/>
    <property type="match status" value="1"/>
</dbReference>
<dbReference type="EMBL" id="WNWQ01000427">
    <property type="protein sequence ID" value="KAE9968148.1"/>
    <property type="molecule type" value="Genomic_DNA"/>
</dbReference>
<feature type="transmembrane region" description="Helical" evidence="2">
    <location>
        <begin position="170"/>
        <end position="192"/>
    </location>
</feature>
<dbReference type="AlphaFoldDB" id="A0A8H3UF79"/>
<evidence type="ECO:0000256" key="1">
    <source>
        <dbReference type="SAM" id="MobiDB-lite"/>
    </source>
</evidence>
<evidence type="ECO:0000259" key="3">
    <source>
        <dbReference type="Pfam" id="PF24802"/>
    </source>
</evidence>
<feature type="transmembrane region" description="Helical" evidence="2">
    <location>
        <begin position="105"/>
        <end position="126"/>
    </location>
</feature>